<dbReference type="Pfam" id="PF12836">
    <property type="entry name" value="HHH_3"/>
    <property type="match status" value="1"/>
</dbReference>
<dbReference type="InterPro" id="IPR004509">
    <property type="entry name" value="Competence_ComEA_HhH"/>
</dbReference>
<feature type="domain" description="Helix-hairpin-helix DNA-binding motif class 1" evidence="2">
    <location>
        <begin position="239"/>
        <end position="258"/>
    </location>
</feature>
<dbReference type="InterPro" id="IPR019554">
    <property type="entry name" value="Soluble_ligand-bd"/>
</dbReference>
<proteinExistence type="predicted"/>
<dbReference type="SUPFAM" id="SSF47781">
    <property type="entry name" value="RuvA domain 2-like"/>
    <property type="match status" value="1"/>
</dbReference>
<organism evidence="3 4">
    <name type="scientific">Slackia faecicanis</name>
    <dbReference type="NCBI Taxonomy" id="255723"/>
    <lineage>
        <taxon>Bacteria</taxon>
        <taxon>Bacillati</taxon>
        <taxon>Actinomycetota</taxon>
        <taxon>Coriobacteriia</taxon>
        <taxon>Eggerthellales</taxon>
        <taxon>Eggerthellaceae</taxon>
        <taxon>Slackia</taxon>
    </lineage>
</organism>
<dbReference type="PANTHER" id="PTHR21180:SF32">
    <property type="entry name" value="ENDONUCLEASE_EXONUCLEASE_PHOSPHATASE FAMILY DOMAIN-CONTAINING PROTEIN 1"/>
    <property type="match status" value="1"/>
</dbReference>
<accession>A0A3N0AIL0</accession>
<comment type="caution">
    <text evidence="3">The sequence shown here is derived from an EMBL/GenBank/DDBJ whole genome shotgun (WGS) entry which is preliminary data.</text>
</comment>
<evidence type="ECO:0000313" key="4">
    <source>
        <dbReference type="Proteomes" id="UP000267368"/>
    </source>
</evidence>
<gene>
    <name evidence="3" type="ORF">DMP07_00445</name>
</gene>
<name>A0A3N0AIL0_9ACTN</name>
<evidence type="ECO:0000259" key="2">
    <source>
        <dbReference type="SMART" id="SM00278"/>
    </source>
</evidence>
<reference evidence="4" key="1">
    <citation type="submission" date="2018-05" db="EMBL/GenBank/DDBJ databases">
        <title>Genome Sequencing of selected type strains of the family Eggerthellaceae.</title>
        <authorList>
            <person name="Danylec N."/>
            <person name="Stoll D.A."/>
            <person name="Doetsch A."/>
            <person name="Huch M."/>
        </authorList>
    </citation>
    <scope>NUCLEOTIDE SEQUENCE [LARGE SCALE GENOMIC DNA]</scope>
    <source>
        <strain evidence="4">DSM 17537</strain>
    </source>
</reference>
<dbReference type="GO" id="GO:0015627">
    <property type="term" value="C:type II protein secretion system complex"/>
    <property type="evidence" value="ECO:0007669"/>
    <property type="project" value="TreeGrafter"/>
</dbReference>
<feature type="region of interest" description="Disordered" evidence="1">
    <location>
        <begin position="1"/>
        <end position="34"/>
    </location>
</feature>
<dbReference type="InterPro" id="IPR003583">
    <property type="entry name" value="Hlx-hairpin-Hlx_DNA-bd_motif"/>
</dbReference>
<dbReference type="Gene3D" id="3.10.560.10">
    <property type="entry name" value="Outer membrane lipoprotein wza domain like"/>
    <property type="match status" value="1"/>
</dbReference>
<dbReference type="GO" id="GO:0015628">
    <property type="term" value="P:protein secretion by the type II secretion system"/>
    <property type="evidence" value="ECO:0007669"/>
    <property type="project" value="TreeGrafter"/>
</dbReference>
<dbReference type="SMART" id="SM00278">
    <property type="entry name" value="HhH1"/>
    <property type="match status" value="2"/>
</dbReference>
<dbReference type="PANTHER" id="PTHR21180">
    <property type="entry name" value="ENDONUCLEASE/EXONUCLEASE/PHOSPHATASE FAMILY DOMAIN-CONTAINING PROTEIN 1"/>
    <property type="match status" value="1"/>
</dbReference>
<protein>
    <submittedName>
        <fullName evidence="3">Competence protein</fullName>
    </submittedName>
</protein>
<dbReference type="NCBIfam" id="TIGR00426">
    <property type="entry name" value="competence protein ComEA helix-hairpin-helix repeat region"/>
    <property type="match status" value="1"/>
</dbReference>
<evidence type="ECO:0000256" key="1">
    <source>
        <dbReference type="SAM" id="MobiDB-lite"/>
    </source>
</evidence>
<keyword evidence="4" id="KW-1185">Reference proteome</keyword>
<dbReference type="GO" id="GO:0006281">
    <property type="term" value="P:DNA repair"/>
    <property type="evidence" value="ECO:0007669"/>
    <property type="project" value="InterPro"/>
</dbReference>
<dbReference type="Proteomes" id="UP000267368">
    <property type="component" value="Unassembled WGS sequence"/>
</dbReference>
<dbReference type="GO" id="GO:0003677">
    <property type="term" value="F:DNA binding"/>
    <property type="evidence" value="ECO:0007669"/>
    <property type="project" value="InterPro"/>
</dbReference>
<dbReference type="EMBL" id="QICB01000001">
    <property type="protein sequence ID" value="RNL21358.1"/>
    <property type="molecule type" value="Genomic_DNA"/>
</dbReference>
<sequence>MNRCRVRPASSRYSRTRRPPMSFPERMPQRPFSDAPAKTRAAALAGAAVLLIVALGGAAVGLSTCSSQPALVVTGVDEPAEGGASNAQDDPADASAGGEGRQDASSEASDAESDIASVAVYVSGAVVAPGVYELADGSRVCDAVDAAGGLRDDAAADAINLARRLADGEQVSVPTKDQVESGQGVIAAAVEGAAPASPSLVNINTADVGELDALAGIGPATAQAIVDEREANGPFASVEDIMRVSGIGEKKFAKLRESICV</sequence>
<evidence type="ECO:0000313" key="3">
    <source>
        <dbReference type="EMBL" id="RNL21358.1"/>
    </source>
</evidence>
<dbReference type="Pfam" id="PF10531">
    <property type="entry name" value="SLBB"/>
    <property type="match status" value="1"/>
</dbReference>
<dbReference type="Gene3D" id="1.10.150.320">
    <property type="entry name" value="Photosystem II 12 kDa extrinsic protein"/>
    <property type="match status" value="1"/>
</dbReference>
<feature type="region of interest" description="Disordered" evidence="1">
    <location>
        <begin position="77"/>
        <end position="111"/>
    </location>
</feature>
<dbReference type="AlphaFoldDB" id="A0A3N0AIL0"/>
<dbReference type="InterPro" id="IPR051675">
    <property type="entry name" value="Endo/Exo/Phosphatase_dom_1"/>
</dbReference>
<dbReference type="InterPro" id="IPR010994">
    <property type="entry name" value="RuvA_2-like"/>
</dbReference>
<feature type="domain" description="Helix-hairpin-helix DNA-binding motif class 1" evidence="2">
    <location>
        <begin position="209"/>
        <end position="228"/>
    </location>
</feature>